<dbReference type="RefSeq" id="WP_120193965.1">
    <property type="nucleotide sequence ID" value="NZ_RAPK01000010.1"/>
</dbReference>
<dbReference type="Pfam" id="PF02626">
    <property type="entry name" value="CT_A_B"/>
    <property type="match status" value="1"/>
</dbReference>
<evidence type="ECO:0000313" key="6">
    <source>
        <dbReference type="Proteomes" id="UP000285120"/>
    </source>
</evidence>
<dbReference type="SMART" id="SM00797">
    <property type="entry name" value="AHS2"/>
    <property type="match status" value="1"/>
</dbReference>
<keyword evidence="6" id="KW-1185">Reference proteome</keyword>
<dbReference type="InterPro" id="IPR029000">
    <property type="entry name" value="Cyclophilin-like_dom_sf"/>
</dbReference>
<accession>A0A419V0E1</accession>
<reference evidence="5 6" key="1">
    <citation type="submission" date="2018-09" db="EMBL/GenBank/DDBJ databases">
        <title>Genomic Encyclopedia of Archaeal and Bacterial Type Strains, Phase II (KMG-II): from individual species to whole genera.</title>
        <authorList>
            <person name="Goeker M."/>
        </authorList>
    </citation>
    <scope>NUCLEOTIDE SEQUENCE [LARGE SCALE GENOMIC DNA]</scope>
    <source>
        <strain evidence="5 6">DSM 17008</strain>
    </source>
</reference>
<organism evidence="5 6">
    <name type="scientific">Sinobaca qinghaiensis</name>
    <dbReference type="NCBI Taxonomy" id="342944"/>
    <lineage>
        <taxon>Bacteria</taxon>
        <taxon>Bacillati</taxon>
        <taxon>Bacillota</taxon>
        <taxon>Bacilli</taxon>
        <taxon>Bacillales</taxon>
        <taxon>Sporolactobacillaceae</taxon>
        <taxon>Sinobaca</taxon>
    </lineage>
</organism>
<evidence type="ECO:0000259" key="4">
    <source>
        <dbReference type="SMART" id="SM00797"/>
    </source>
</evidence>
<dbReference type="EMBL" id="RAPK01000010">
    <property type="protein sequence ID" value="RKD71436.1"/>
    <property type="molecule type" value="Genomic_DNA"/>
</dbReference>
<dbReference type="InterPro" id="IPR052708">
    <property type="entry name" value="PxpC"/>
</dbReference>
<dbReference type="GO" id="GO:0016787">
    <property type="term" value="F:hydrolase activity"/>
    <property type="evidence" value="ECO:0007669"/>
    <property type="project" value="UniProtKB-KW"/>
</dbReference>
<dbReference type="GO" id="GO:0005524">
    <property type="term" value="F:ATP binding"/>
    <property type="evidence" value="ECO:0007669"/>
    <property type="project" value="UniProtKB-KW"/>
</dbReference>
<gene>
    <name evidence="5" type="ORF">ATL39_2835</name>
</gene>
<dbReference type="SUPFAM" id="SSF50891">
    <property type="entry name" value="Cyclophilin-like"/>
    <property type="match status" value="1"/>
</dbReference>
<evidence type="ECO:0000256" key="3">
    <source>
        <dbReference type="ARBA" id="ARBA00022840"/>
    </source>
</evidence>
<keyword evidence="1" id="KW-0547">Nucleotide-binding</keyword>
<dbReference type="InterPro" id="IPR003778">
    <property type="entry name" value="CT_A_B"/>
</dbReference>
<protein>
    <submittedName>
        <fullName evidence="5">Biotin-dependent carboxylase-like uncharacterized protein</fullName>
    </submittedName>
</protein>
<evidence type="ECO:0000256" key="1">
    <source>
        <dbReference type="ARBA" id="ARBA00022741"/>
    </source>
</evidence>
<evidence type="ECO:0000256" key="2">
    <source>
        <dbReference type="ARBA" id="ARBA00022801"/>
    </source>
</evidence>
<proteinExistence type="predicted"/>
<comment type="caution">
    <text evidence="5">The sequence shown here is derived from an EMBL/GenBank/DDBJ whole genome shotgun (WGS) entry which is preliminary data.</text>
</comment>
<evidence type="ECO:0000313" key="5">
    <source>
        <dbReference type="EMBL" id="RKD71436.1"/>
    </source>
</evidence>
<feature type="domain" description="Carboxyltransferase" evidence="4">
    <location>
        <begin position="27"/>
        <end position="307"/>
    </location>
</feature>
<dbReference type="PANTHER" id="PTHR43309:SF5">
    <property type="entry name" value="5-OXOPROLINASE SUBUNIT C"/>
    <property type="match status" value="1"/>
</dbReference>
<keyword evidence="3" id="KW-0067">ATP-binding</keyword>
<dbReference type="AlphaFoldDB" id="A0A419V0E1"/>
<keyword evidence="2" id="KW-0378">Hydrolase</keyword>
<dbReference type="Proteomes" id="UP000285120">
    <property type="component" value="Unassembled WGS sequence"/>
</dbReference>
<name>A0A419V0E1_9BACL</name>
<dbReference type="OrthoDB" id="9782422at2"/>
<dbReference type="NCBIfam" id="TIGR00724">
    <property type="entry name" value="urea_amlyse_rel"/>
    <property type="match status" value="1"/>
</dbReference>
<dbReference type="Gene3D" id="2.40.100.10">
    <property type="entry name" value="Cyclophilin-like"/>
    <property type="match status" value="1"/>
</dbReference>
<sequence>MPDILCRVEKPGLLTTIQDLGRYGYQDRGVAPAGAMDVYSLMIGNLLVGNEEDTPGLEITIMGPKLVFEAKAVIALTGADLHAACNGSPVPQWKSFTVYKGDVLSFKGHNNGSRAYLTVEGGLDGERFLDSYSTYLKAKIGGIEGRSLFKNDVLYYHADRAKGRNGKGISRKRQPVYLDEQVLRVIEGPDTSAFTPESIELFYRQGYTVTKDADRMGCRLEGEKLSHIESADILSEASSFGTIQVPAGGQPIILMADRQTTGGYTRIATVISADLPKAAQLYPGQRVRFKKVSLENANQVKQKKTSFIKSIKLASNNQ</sequence>
<dbReference type="PANTHER" id="PTHR43309">
    <property type="entry name" value="5-OXOPROLINASE SUBUNIT C"/>
    <property type="match status" value="1"/>
</dbReference>